<dbReference type="STRING" id="333140.AWW68_06290"/>
<dbReference type="Proteomes" id="UP000075606">
    <property type="component" value="Unassembled WGS sequence"/>
</dbReference>
<dbReference type="AlphaFoldDB" id="A0A150XI70"/>
<dbReference type="OrthoDB" id="25394at2"/>
<feature type="domain" description="Lon N-terminal" evidence="1">
    <location>
        <begin position="5"/>
        <end position="181"/>
    </location>
</feature>
<dbReference type="EMBL" id="LRPC01000001">
    <property type="protein sequence ID" value="KYG78373.1"/>
    <property type="molecule type" value="Genomic_DNA"/>
</dbReference>
<gene>
    <name evidence="2" type="ORF">AWW68_06290</name>
</gene>
<dbReference type="Gene3D" id="2.30.130.40">
    <property type="entry name" value="LON domain-like"/>
    <property type="match status" value="1"/>
</dbReference>
<dbReference type="SUPFAM" id="SSF88697">
    <property type="entry name" value="PUA domain-like"/>
    <property type="match status" value="1"/>
</dbReference>
<evidence type="ECO:0000259" key="1">
    <source>
        <dbReference type="SMART" id="SM00464"/>
    </source>
</evidence>
<dbReference type="InterPro" id="IPR003111">
    <property type="entry name" value="Lon_prtase_N"/>
</dbReference>
<proteinExistence type="predicted"/>
<dbReference type="InterPro" id="IPR046336">
    <property type="entry name" value="Lon_prtase_N_sf"/>
</dbReference>
<keyword evidence="3" id="KW-1185">Reference proteome</keyword>
<name>A0A150XI70_9BACT</name>
<sequence>MAKRVVPFFPLKLVAFPGEQVNLHIFEPRYKQLINECLESNQTFVIPLFNEMIRDFGSEMKVEKLVKRYPTGEMDVITRCTNAVQIFSFQEKLESKLYAGGEVEPIENIHDQNPEQWQELRTLAKRLIEVLKMESTFDVDLVENSFELAHKLGLSLEQEYDMLQMVRESQRQSYMINHLKRALPLVSEMERAKEKIKMNGHFQHHDPLNF</sequence>
<dbReference type="SMART" id="SM00464">
    <property type="entry name" value="LON"/>
    <property type="match status" value="1"/>
</dbReference>
<evidence type="ECO:0000313" key="2">
    <source>
        <dbReference type="EMBL" id="KYG78373.1"/>
    </source>
</evidence>
<dbReference type="InterPro" id="IPR015947">
    <property type="entry name" value="PUA-like_sf"/>
</dbReference>
<organism evidence="2 3">
    <name type="scientific">Roseivirga spongicola</name>
    <dbReference type="NCBI Taxonomy" id="333140"/>
    <lineage>
        <taxon>Bacteria</taxon>
        <taxon>Pseudomonadati</taxon>
        <taxon>Bacteroidota</taxon>
        <taxon>Cytophagia</taxon>
        <taxon>Cytophagales</taxon>
        <taxon>Roseivirgaceae</taxon>
        <taxon>Roseivirga</taxon>
    </lineage>
</organism>
<reference evidence="2 3" key="1">
    <citation type="submission" date="2016-01" db="EMBL/GenBank/DDBJ databases">
        <title>Genome sequencing of Roseivirga spongicola UST030701-084.</title>
        <authorList>
            <person name="Selvaratnam C."/>
            <person name="Thevarajoo S."/>
            <person name="Goh K.M."/>
            <person name="Ee R."/>
            <person name="Chan K.-G."/>
            <person name="Chong C.S."/>
        </authorList>
    </citation>
    <scope>NUCLEOTIDE SEQUENCE [LARGE SCALE GENOMIC DNA]</scope>
    <source>
        <strain evidence="2 3">UST030701-084</strain>
    </source>
</reference>
<protein>
    <recommendedName>
        <fullName evidence="1">Lon N-terminal domain-containing protein</fullName>
    </recommendedName>
</protein>
<accession>A0A150XI70</accession>
<evidence type="ECO:0000313" key="3">
    <source>
        <dbReference type="Proteomes" id="UP000075606"/>
    </source>
</evidence>
<dbReference type="RefSeq" id="WP_068218009.1">
    <property type="nucleotide sequence ID" value="NZ_LRPC01000001.1"/>
</dbReference>
<comment type="caution">
    <text evidence="2">The sequence shown here is derived from an EMBL/GenBank/DDBJ whole genome shotgun (WGS) entry which is preliminary data.</text>
</comment>
<dbReference type="Pfam" id="PF02190">
    <property type="entry name" value="LON_substr_bdg"/>
    <property type="match status" value="1"/>
</dbReference>